<reference evidence="6 7" key="1">
    <citation type="submission" date="2018-06" db="EMBL/GenBank/DDBJ databases">
        <authorList>
            <consortium name="Pathogen Informatics"/>
            <person name="Doyle S."/>
        </authorList>
    </citation>
    <scope>NUCLEOTIDE SEQUENCE [LARGE SCALE GENOMIC DNA]</scope>
    <source>
        <strain evidence="6 7">NCTC7878</strain>
    </source>
</reference>
<keyword evidence="3 5" id="KW-1133">Transmembrane helix</keyword>
<evidence type="ECO:0000313" key="7">
    <source>
        <dbReference type="Proteomes" id="UP000249913"/>
    </source>
</evidence>
<protein>
    <submittedName>
        <fullName evidence="6">Colicin V production protein</fullName>
    </submittedName>
</protein>
<dbReference type="EMBL" id="UAUX01000008">
    <property type="protein sequence ID" value="SPZ98617.1"/>
    <property type="molecule type" value="Genomic_DNA"/>
</dbReference>
<gene>
    <name evidence="6" type="ORF">NCTC7878_02015</name>
</gene>
<evidence type="ECO:0000256" key="1">
    <source>
        <dbReference type="ARBA" id="ARBA00004141"/>
    </source>
</evidence>
<keyword evidence="2 5" id="KW-0812">Transmembrane</keyword>
<feature type="transmembrane region" description="Helical" evidence="5">
    <location>
        <begin position="81"/>
        <end position="102"/>
    </location>
</feature>
<dbReference type="Pfam" id="PF02674">
    <property type="entry name" value="Colicin_V"/>
    <property type="match status" value="1"/>
</dbReference>
<evidence type="ECO:0000313" key="6">
    <source>
        <dbReference type="EMBL" id="SPZ98617.1"/>
    </source>
</evidence>
<accession>A0A2X2JWY3</accession>
<dbReference type="PANTHER" id="PTHR37306">
    <property type="entry name" value="COLICIN V PRODUCTION PROTEIN"/>
    <property type="match status" value="1"/>
</dbReference>
<evidence type="ECO:0000256" key="2">
    <source>
        <dbReference type="ARBA" id="ARBA00022692"/>
    </source>
</evidence>
<proteinExistence type="predicted"/>
<keyword evidence="4 5" id="KW-0472">Membrane</keyword>
<dbReference type="Proteomes" id="UP000249913">
    <property type="component" value="Unassembled WGS sequence"/>
</dbReference>
<comment type="subcellular location">
    <subcellularLocation>
        <location evidence="1">Membrane</location>
        <topology evidence="1">Multi-pass membrane protein</topology>
    </subcellularLocation>
</comment>
<dbReference type="AlphaFoldDB" id="A0A2X2JWY3"/>
<feature type="transmembrane region" description="Helical" evidence="5">
    <location>
        <begin position="114"/>
        <end position="138"/>
    </location>
</feature>
<evidence type="ECO:0000256" key="5">
    <source>
        <dbReference type="SAM" id="Phobius"/>
    </source>
</evidence>
<dbReference type="GO" id="GO:0009403">
    <property type="term" value="P:toxin biosynthetic process"/>
    <property type="evidence" value="ECO:0007669"/>
    <property type="project" value="InterPro"/>
</dbReference>
<dbReference type="InterPro" id="IPR003825">
    <property type="entry name" value="Colicin-V_CvpA"/>
</dbReference>
<organism evidence="6 7">
    <name type="scientific">Staphylococcus aureus</name>
    <dbReference type="NCBI Taxonomy" id="1280"/>
    <lineage>
        <taxon>Bacteria</taxon>
        <taxon>Bacillati</taxon>
        <taxon>Bacillota</taxon>
        <taxon>Bacilli</taxon>
        <taxon>Bacillales</taxon>
        <taxon>Staphylococcaceae</taxon>
        <taxon>Staphylococcus</taxon>
    </lineage>
</organism>
<feature type="transmembrane region" description="Helical" evidence="5">
    <location>
        <begin position="6"/>
        <end position="39"/>
    </location>
</feature>
<evidence type="ECO:0000256" key="3">
    <source>
        <dbReference type="ARBA" id="ARBA00022989"/>
    </source>
</evidence>
<sequence length="176" mass="20745">MIIDFIIIIFFVYFVIVGFRRGFWLSMIHLSATIVSLWIASQFYKSIVERLIVFIPYPKTTAFNTTFAFHFNHLQNRFEAIVAFLMIALFCKFILYLIIVTFDKIIAYQNIHIFSRAMGMIVGVFMTIIVLHFTLYLLALYPNEALQHQLKISIVSHSLIFHIPYYRLSPLIYKLS</sequence>
<dbReference type="PANTHER" id="PTHR37306:SF1">
    <property type="entry name" value="COLICIN V PRODUCTION PROTEIN"/>
    <property type="match status" value="1"/>
</dbReference>
<evidence type="ECO:0000256" key="4">
    <source>
        <dbReference type="ARBA" id="ARBA00023136"/>
    </source>
</evidence>
<dbReference type="GO" id="GO:0016020">
    <property type="term" value="C:membrane"/>
    <property type="evidence" value="ECO:0007669"/>
    <property type="project" value="UniProtKB-SubCell"/>
</dbReference>
<name>A0A2X2JWY3_STAAU</name>